<accession>A0AAV1AU10</accession>
<name>A0AAV1AU10_VICFA</name>
<evidence type="ECO:0000313" key="1">
    <source>
        <dbReference type="EMBL" id="CAI8614009.1"/>
    </source>
</evidence>
<gene>
    <name evidence="1" type="ORF">VFH_V108960</name>
</gene>
<proteinExistence type="predicted"/>
<organism evidence="1 2">
    <name type="scientific">Vicia faba</name>
    <name type="common">Broad bean</name>
    <name type="synonym">Faba vulgaris</name>
    <dbReference type="NCBI Taxonomy" id="3906"/>
    <lineage>
        <taxon>Eukaryota</taxon>
        <taxon>Viridiplantae</taxon>
        <taxon>Streptophyta</taxon>
        <taxon>Embryophyta</taxon>
        <taxon>Tracheophyta</taxon>
        <taxon>Spermatophyta</taxon>
        <taxon>Magnoliopsida</taxon>
        <taxon>eudicotyledons</taxon>
        <taxon>Gunneridae</taxon>
        <taxon>Pentapetalae</taxon>
        <taxon>rosids</taxon>
        <taxon>fabids</taxon>
        <taxon>Fabales</taxon>
        <taxon>Fabaceae</taxon>
        <taxon>Papilionoideae</taxon>
        <taxon>50 kb inversion clade</taxon>
        <taxon>NPAAA clade</taxon>
        <taxon>Hologalegina</taxon>
        <taxon>IRL clade</taxon>
        <taxon>Fabeae</taxon>
        <taxon>Vicia</taxon>
    </lineage>
</organism>
<dbReference type="Proteomes" id="UP001157006">
    <property type="component" value="Chromosome 5"/>
</dbReference>
<dbReference type="EMBL" id="OX451740">
    <property type="protein sequence ID" value="CAI8614009.1"/>
    <property type="molecule type" value="Genomic_DNA"/>
</dbReference>
<sequence>MEKANGEEVWTKVVYNSKRRKQRASTGTSKGEAKSSSFFITEFAEKFRARDLYQFLKEVGDIDEVIISAKRDIREGFFPVKVTPLGANVCLLEDLVKGEMKALLEGGRNWLGQWLKEVKSWSSSLVDPERIVG</sequence>
<protein>
    <submittedName>
        <fullName evidence="1">Uncharacterized protein</fullName>
    </submittedName>
</protein>
<evidence type="ECO:0000313" key="2">
    <source>
        <dbReference type="Proteomes" id="UP001157006"/>
    </source>
</evidence>
<keyword evidence="2" id="KW-1185">Reference proteome</keyword>
<reference evidence="1 2" key="1">
    <citation type="submission" date="2023-01" db="EMBL/GenBank/DDBJ databases">
        <authorList>
            <person name="Kreplak J."/>
        </authorList>
    </citation>
    <scope>NUCLEOTIDE SEQUENCE [LARGE SCALE GENOMIC DNA]</scope>
</reference>
<dbReference type="AlphaFoldDB" id="A0AAV1AU10"/>